<dbReference type="InterPro" id="IPR049326">
    <property type="entry name" value="Rhodopsin_dom_fungi"/>
</dbReference>
<evidence type="ECO:0000313" key="10">
    <source>
        <dbReference type="Proteomes" id="UP001303647"/>
    </source>
</evidence>
<evidence type="ECO:0000256" key="1">
    <source>
        <dbReference type="ARBA" id="ARBA00004141"/>
    </source>
</evidence>
<dbReference type="PANTHER" id="PTHR33048:SF47">
    <property type="entry name" value="INTEGRAL MEMBRANE PROTEIN-RELATED"/>
    <property type="match status" value="1"/>
</dbReference>
<feature type="transmembrane region" description="Helical" evidence="7">
    <location>
        <begin position="52"/>
        <end position="73"/>
    </location>
</feature>
<evidence type="ECO:0000256" key="5">
    <source>
        <dbReference type="ARBA" id="ARBA00038359"/>
    </source>
</evidence>
<feature type="compositionally biased region" description="Polar residues" evidence="6">
    <location>
        <begin position="304"/>
        <end position="321"/>
    </location>
</feature>
<evidence type="ECO:0000256" key="2">
    <source>
        <dbReference type="ARBA" id="ARBA00022692"/>
    </source>
</evidence>
<evidence type="ECO:0000256" key="6">
    <source>
        <dbReference type="SAM" id="MobiDB-lite"/>
    </source>
</evidence>
<feature type="transmembrane region" description="Helical" evidence="7">
    <location>
        <begin position="20"/>
        <end position="40"/>
    </location>
</feature>
<protein>
    <recommendedName>
        <fullName evidence="8">Rhodopsin domain-containing protein</fullName>
    </recommendedName>
</protein>
<feature type="compositionally biased region" description="Basic and acidic residues" evidence="6">
    <location>
        <begin position="380"/>
        <end position="389"/>
    </location>
</feature>
<feature type="domain" description="Rhodopsin" evidence="8">
    <location>
        <begin position="40"/>
        <end position="272"/>
    </location>
</feature>
<comment type="subcellular location">
    <subcellularLocation>
        <location evidence="1">Membrane</location>
        <topology evidence="1">Multi-pass membrane protein</topology>
    </subcellularLocation>
</comment>
<sequence>MAPTIPLAAELPPHAYEDQRATVIGVVIFCLVWATALVGARMWTRGVIIKQLGVDDYMCVAGLLATYGSGIAVTHMTEHGLGRHIEVMKPGDISEYLRDFYVSIVLYCAALMFIKLAFIFQYFRVLAVQYMRYVYIASIIIVGGWGLSQVLVSIFICWPVAGFWDKTVAAKCVPSIPQWYTNAAGNILTDVAVFALPLPALWKLHLPRASKLVLIGIFSLGFFTVIISIIRIKYLRQLDDFPWENVASSLWSVGELTSALTCAVLPTLRPLAIQYFPRFASLIGRASSRGYAEAGSGGGAGASTRQRQNRGTWDPSSSATLGSGVRDARDEGRRRSALKESRGSDRTLTQSASEVELAPAKPKGDFLDVLVVHELSVGVERESLSDRDPSSFGPQGGVATGGGERV</sequence>
<feature type="region of interest" description="Disordered" evidence="6">
    <location>
        <begin position="294"/>
        <end position="356"/>
    </location>
</feature>
<feature type="transmembrane region" description="Helical" evidence="7">
    <location>
        <begin position="135"/>
        <end position="161"/>
    </location>
</feature>
<comment type="caution">
    <text evidence="9">The sequence shown here is derived from an EMBL/GenBank/DDBJ whole genome shotgun (WGS) entry which is preliminary data.</text>
</comment>
<dbReference type="EMBL" id="MU857683">
    <property type="protein sequence ID" value="KAK4246076.1"/>
    <property type="molecule type" value="Genomic_DNA"/>
</dbReference>
<evidence type="ECO:0000313" key="9">
    <source>
        <dbReference type="EMBL" id="KAK4246076.1"/>
    </source>
</evidence>
<feature type="region of interest" description="Disordered" evidence="6">
    <location>
        <begin position="380"/>
        <end position="406"/>
    </location>
</feature>
<name>A0AAN7HDM8_9PEZI</name>
<evidence type="ECO:0000259" key="8">
    <source>
        <dbReference type="Pfam" id="PF20684"/>
    </source>
</evidence>
<proteinExistence type="inferred from homology"/>
<keyword evidence="2 7" id="KW-0812">Transmembrane</keyword>
<dbReference type="Proteomes" id="UP001303647">
    <property type="component" value="Unassembled WGS sequence"/>
</dbReference>
<keyword evidence="3 7" id="KW-1133">Transmembrane helix</keyword>
<dbReference type="InterPro" id="IPR052337">
    <property type="entry name" value="SAT4-like"/>
</dbReference>
<dbReference type="PANTHER" id="PTHR33048">
    <property type="entry name" value="PTH11-LIKE INTEGRAL MEMBRANE PROTEIN (AFU_ORTHOLOGUE AFUA_5G11245)"/>
    <property type="match status" value="1"/>
</dbReference>
<dbReference type="AlphaFoldDB" id="A0AAN7HDM8"/>
<evidence type="ECO:0000256" key="7">
    <source>
        <dbReference type="SAM" id="Phobius"/>
    </source>
</evidence>
<feature type="compositionally biased region" description="Gly residues" evidence="6">
    <location>
        <begin position="394"/>
        <end position="406"/>
    </location>
</feature>
<feature type="transmembrane region" description="Helical" evidence="7">
    <location>
        <begin position="212"/>
        <end position="230"/>
    </location>
</feature>
<dbReference type="Pfam" id="PF20684">
    <property type="entry name" value="Fung_rhodopsin"/>
    <property type="match status" value="1"/>
</dbReference>
<feature type="transmembrane region" description="Helical" evidence="7">
    <location>
        <begin position="181"/>
        <end position="200"/>
    </location>
</feature>
<comment type="similarity">
    <text evidence="5">Belongs to the SAT4 family.</text>
</comment>
<reference evidence="9" key="1">
    <citation type="journal article" date="2023" name="Mol. Phylogenet. Evol.">
        <title>Genome-scale phylogeny and comparative genomics of the fungal order Sordariales.</title>
        <authorList>
            <person name="Hensen N."/>
            <person name="Bonometti L."/>
            <person name="Westerberg I."/>
            <person name="Brannstrom I.O."/>
            <person name="Guillou S."/>
            <person name="Cros-Aarteil S."/>
            <person name="Calhoun S."/>
            <person name="Haridas S."/>
            <person name="Kuo A."/>
            <person name="Mondo S."/>
            <person name="Pangilinan J."/>
            <person name="Riley R."/>
            <person name="LaButti K."/>
            <person name="Andreopoulos B."/>
            <person name="Lipzen A."/>
            <person name="Chen C."/>
            <person name="Yan M."/>
            <person name="Daum C."/>
            <person name="Ng V."/>
            <person name="Clum A."/>
            <person name="Steindorff A."/>
            <person name="Ohm R.A."/>
            <person name="Martin F."/>
            <person name="Silar P."/>
            <person name="Natvig D.O."/>
            <person name="Lalanne C."/>
            <person name="Gautier V."/>
            <person name="Ament-Velasquez S.L."/>
            <person name="Kruys A."/>
            <person name="Hutchinson M.I."/>
            <person name="Powell A.J."/>
            <person name="Barry K."/>
            <person name="Miller A.N."/>
            <person name="Grigoriev I.V."/>
            <person name="Debuchy R."/>
            <person name="Gladieux P."/>
            <person name="Hiltunen Thoren M."/>
            <person name="Johannesson H."/>
        </authorList>
    </citation>
    <scope>NUCLEOTIDE SEQUENCE</scope>
    <source>
        <strain evidence="9">CBS 359.72</strain>
    </source>
</reference>
<gene>
    <name evidence="9" type="ORF">C7999DRAFT_33556</name>
</gene>
<keyword evidence="10" id="KW-1185">Reference proteome</keyword>
<dbReference type="GO" id="GO:0016020">
    <property type="term" value="C:membrane"/>
    <property type="evidence" value="ECO:0007669"/>
    <property type="project" value="UniProtKB-SubCell"/>
</dbReference>
<accession>A0AAN7HDM8</accession>
<reference evidence="9" key="2">
    <citation type="submission" date="2023-05" db="EMBL/GenBank/DDBJ databases">
        <authorList>
            <consortium name="Lawrence Berkeley National Laboratory"/>
            <person name="Steindorff A."/>
            <person name="Hensen N."/>
            <person name="Bonometti L."/>
            <person name="Westerberg I."/>
            <person name="Brannstrom I.O."/>
            <person name="Guillou S."/>
            <person name="Cros-Aarteil S."/>
            <person name="Calhoun S."/>
            <person name="Haridas S."/>
            <person name="Kuo A."/>
            <person name="Mondo S."/>
            <person name="Pangilinan J."/>
            <person name="Riley R."/>
            <person name="Labutti K."/>
            <person name="Andreopoulos B."/>
            <person name="Lipzen A."/>
            <person name="Chen C."/>
            <person name="Yanf M."/>
            <person name="Daum C."/>
            <person name="Ng V."/>
            <person name="Clum A."/>
            <person name="Ohm R."/>
            <person name="Martin F."/>
            <person name="Silar P."/>
            <person name="Natvig D."/>
            <person name="Lalanne C."/>
            <person name="Gautier V."/>
            <person name="Ament-Velasquez S.L."/>
            <person name="Kruys A."/>
            <person name="Hutchinson M.I."/>
            <person name="Powell A.J."/>
            <person name="Barry K."/>
            <person name="Miller A.N."/>
            <person name="Grigoriev I.V."/>
            <person name="Debuchy R."/>
            <person name="Gladieux P."/>
            <person name="Thoren M.H."/>
            <person name="Johannesson H."/>
        </authorList>
    </citation>
    <scope>NUCLEOTIDE SEQUENCE</scope>
    <source>
        <strain evidence="9">CBS 359.72</strain>
    </source>
</reference>
<organism evidence="9 10">
    <name type="scientific">Corynascus novoguineensis</name>
    <dbReference type="NCBI Taxonomy" id="1126955"/>
    <lineage>
        <taxon>Eukaryota</taxon>
        <taxon>Fungi</taxon>
        <taxon>Dikarya</taxon>
        <taxon>Ascomycota</taxon>
        <taxon>Pezizomycotina</taxon>
        <taxon>Sordariomycetes</taxon>
        <taxon>Sordariomycetidae</taxon>
        <taxon>Sordariales</taxon>
        <taxon>Chaetomiaceae</taxon>
        <taxon>Corynascus</taxon>
    </lineage>
</organism>
<feature type="compositionally biased region" description="Basic and acidic residues" evidence="6">
    <location>
        <begin position="326"/>
        <end position="345"/>
    </location>
</feature>
<evidence type="ECO:0000256" key="3">
    <source>
        <dbReference type="ARBA" id="ARBA00022989"/>
    </source>
</evidence>
<evidence type="ECO:0000256" key="4">
    <source>
        <dbReference type="ARBA" id="ARBA00023136"/>
    </source>
</evidence>
<feature type="transmembrane region" description="Helical" evidence="7">
    <location>
        <begin position="100"/>
        <end position="123"/>
    </location>
</feature>
<keyword evidence="4 7" id="KW-0472">Membrane</keyword>